<protein>
    <recommendedName>
        <fullName evidence="1">Mos1 transposase HTH domain-containing protein</fullName>
    </recommendedName>
</protein>
<dbReference type="Pfam" id="PF17906">
    <property type="entry name" value="HTH_48"/>
    <property type="match status" value="1"/>
</dbReference>
<evidence type="ECO:0000313" key="2">
    <source>
        <dbReference type="EMBL" id="CAD7084541.1"/>
    </source>
</evidence>
<feature type="domain" description="Mos1 transposase HTH" evidence="1">
    <location>
        <begin position="34"/>
        <end position="68"/>
    </location>
</feature>
<dbReference type="InterPro" id="IPR041426">
    <property type="entry name" value="Mos1_HTH"/>
</dbReference>
<dbReference type="EMBL" id="LR899011">
    <property type="protein sequence ID" value="CAD7084541.1"/>
    <property type="molecule type" value="Genomic_DNA"/>
</dbReference>
<dbReference type="AlphaFoldDB" id="A0A7R8YUB2"/>
<organism evidence="2 3">
    <name type="scientific">Hermetia illucens</name>
    <name type="common">Black soldier fly</name>
    <dbReference type="NCBI Taxonomy" id="343691"/>
    <lineage>
        <taxon>Eukaryota</taxon>
        <taxon>Metazoa</taxon>
        <taxon>Ecdysozoa</taxon>
        <taxon>Arthropoda</taxon>
        <taxon>Hexapoda</taxon>
        <taxon>Insecta</taxon>
        <taxon>Pterygota</taxon>
        <taxon>Neoptera</taxon>
        <taxon>Endopterygota</taxon>
        <taxon>Diptera</taxon>
        <taxon>Brachycera</taxon>
        <taxon>Stratiomyomorpha</taxon>
        <taxon>Stratiomyidae</taxon>
        <taxon>Hermetiinae</taxon>
        <taxon>Hermetia</taxon>
    </lineage>
</organism>
<dbReference type="Proteomes" id="UP000594454">
    <property type="component" value="Chromosome 3"/>
</dbReference>
<keyword evidence="3" id="KW-1185">Reference proteome</keyword>
<proteinExistence type="predicted"/>
<gene>
    <name evidence="2" type="ORF">HERILL_LOCUS7429</name>
</gene>
<sequence length="95" mass="10852">MNAQSEEGNTLRRASTDRFPRCKRTMECQVDKKEHFHHLLFEFICGIKAAEAARNVFAVYGEGATSKEHLNTLIHDDPFETTSELANIIQPLFDI</sequence>
<evidence type="ECO:0000313" key="3">
    <source>
        <dbReference type="Proteomes" id="UP000594454"/>
    </source>
</evidence>
<evidence type="ECO:0000259" key="1">
    <source>
        <dbReference type="Pfam" id="PF17906"/>
    </source>
</evidence>
<accession>A0A7R8YUB2</accession>
<dbReference type="Gene3D" id="1.10.10.1450">
    <property type="match status" value="1"/>
</dbReference>
<reference evidence="2 3" key="1">
    <citation type="submission" date="2020-11" db="EMBL/GenBank/DDBJ databases">
        <authorList>
            <person name="Wallbank WR R."/>
            <person name="Pardo Diaz C."/>
            <person name="Kozak K."/>
            <person name="Martin S."/>
            <person name="Jiggins C."/>
            <person name="Moest M."/>
            <person name="Warren A I."/>
            <person name="Generalovic N T."/>
            <person name="Byers J.R.P. K."/>
            <person name="Montejo-Kovacevich G."/>
            <person name="Yen C E."/>
        </authorList>
    </citation>
    <scope>NUCLEOTIDE SEQUENCE [LARGE SCALE GENOMIC DNA]</scope>
</reference>
<name>A0A7R8YUB2_HERIL</name>
<dbReference type="InParanoid" id="A0A7R8YUB2"/>